<keyword evidence="2" id="KW-1185">Reference proteome</keyword>
<proteinExistence type="predicted"/>
<evidence type="ECO:0000313" key="2">
    <source>
        <dbReference type="Proteomes" id="UP001487740"/>
    </source>
</evidence>
<evidence type="ECO:0000313" key="1">
    <source>
        <dbReference type="EMBL" id="KAK8406012.1"/>
    </source>
</evidence>
<gene>
    <name evidence="1" type="ORF">O3P69_007022</name>
</gene>
<organism evidence="1 2">
    <name type="scientific">Scylla paramamosain</name>
    <name type="common">Mud crab</name>
    <dbReference type="NCBI Taxonomy" id="85552"/>
    <lineage>
        <taxon>Eukaryota</taxon>
        <taxon>Metazoa</taxon>
        <taxon>Ecdysozoa</taxon>
        <taxon>Arthropoda</taxon>
        <taxon>Crustacea</taxon>
        <taxon>Multicrustacea</taxon>
        <taxon>Malacostraca</taxon>
        <taxon>Eumalacostraca</taxon>
        <taxon>Eucarida</taxon>
        <taxon>Decapoda</taxon>
        <taxon>Pleocyemata</taxon>
        <taxon>Brachyura</taxon>
        <taxon>Eubrachyura</taxon>
        <taxon>Portunoidea</taxon>
        <taxon>Portunidae</taxon>
        <taxon>Portuninae</taxon>
        <taxon>Scylla</taxon>
    </lineage>
</organism>
<accession>A0AAW0V577</accession>
<reference evidence="1 2" key="1">
    <citation type="submission" date="2023-03" db="EMBL/GenBank/DDBJ databases">
        <title>High-quality genome of Scylla paramamosain provides insights in environmental adaptation.</title>
        <authorList>
            <person name="Zhang L."/>
        </authorList>
    </citation>
    <scope>NUCLEOTIDE SEQUENCE [LARGE SCALE GENOMIC DNA]</scope>
    <source>
        <strain evidence="1">LZ_2023a</strain>
        <tissue evidence="1">Muscle</tissue>
    </source>
</reference>
<comment type="caution">
    <text evidence="1">The sequence shown here is derived from an EMBL/GenBank/DDBJ whole genome shotgun (WGS) entry which is preliminary data.</text>
</comment>
<dbReference type="Proteomes" id="UP001487740">
    <property type="component" value="Unassembled WGS sequence"/>
</dbReference>
<protein>
    <submittedName>
        <fullName evidence="1">Uncharacterized protein</fullName>
    </submittedName>
</protein>
<dbReference type="AlphaFoldDB" id="A0AAW0V577"/>
<name>A0AAW0V577_SCYPA</name>
<sequence length="481" mass="53392">MHVKPSLRNACVAAAVCLAGVHVCSFLNAGLADRPPQRGVARLHDASCRALFTVTDVPQRYAPNASLFVHNRYGYVSADKLSVDWRARQHPDTCGGNDVAGAVQQLLLKRDSPSGAVTTDYSPLAAVLPSVLAFQGEGEASAPTVTATTRIGAAGGLLPYVPCEIVTYADPASVTACFRARLAHQDTLWIFFMGDSKIRYLFFEFLARSDDELHYLVKFPNGIKSLAEIDRKHLKLKVDMEASSTLLPGLLVSFQFSPFNDVQVSKMRGSAEVKQLARWAAGQETPPHLLVLGYMSWILQTMLVNNYGEVVSQMMDMHRIVVPLLHQIGHKTRVIVTSQSRYKIFSTHGRARLFGMLHGDPAYDWGEAMFLHHLRCGSRHQPPPSRHGRHDSRSRDHLVPEVEDSGVWWWDTSLPLSLAENKECEELYLRGLNYNPTYSSYFLKCTDDIHAGGVTLWDQVTMLLNLVCNSVLGEREGVCCG</sequence>
<dbReference type="EMBL" id="JARAKH010000002">
    <property type="protein sequence ID" value="KAK8406012.1"/>
    <property type="molecule type" value="Genomic_DNA"/>
</dbReference>